<dbReference type="PANTHER" id="PTHR46986:SF1">
    <property type="entry name" value="ENDORIBONUCLEASE YBEY, CHLOROPLASTIC"/>
    <property type="match status" value="1"/>
</dbReference>
<dbReference type="PROSITE" id="PS01306">
    <property type="entry name" value="UPF0054"/>
    <property type="match status" value="1"/>
</dbReference>
<evidence type="ECO:0000313" key="9">
    <source>
        <dbReference type="EMBL" id="CAB4609106.1"/>
    </source>
</evidence>
<dbReference type="InterPro" id="IPR020549">
    <property type="entry name" value="YbeY_CS"/>
</dbReference>
<evidence type="ECO:0000256" key="2">
    <source>
        <dbReference type="ARBA" id="ARBA00010875"/>
    </source>
</evidence>
<dbReference type="GO" id="GO:0004222">
    <property type="term" value="F:metalloendopeptidase activity"/>
    <property type="evidence" value="ECO:0007669"/>
    <property type="project" value="InterPro"/>
</dbReference>
<comment type="cofactor">
    <cofactor evidence="1">
        <name>Zn(2+)</name>
        <dbReference type="ChEBI" id="CHEBI:29105"/>
    </cofactor>
</comment>
<dbReference type="GO" id="GO:0006364">
    <property type="term" value="P:rRNA processing"/>
    <property type="evidence" value="ECO:0007669"/>
    <property type="project" value="InterPro"/>
</dbReference>
<dbReference type="Pfam" id="PF02130">
    <property type="entry name" value="YbeY"/>
    <property type="match status" value="1"/>
</dbReference>
<dbReference type="InterPro" id="IPR002036">
    <property type="entry name" value="YbeY"/>
</dbReference>
<evidence type="ECO:0000256" key="1">
    <source>
        <dbReference type="ARBA" id="ARBA00001947"/>
    </source>
</evidence>
<dbReference type="GO" id="GO:0004519">
    <property type="term" value="F:endonuclease activity"/>
    <property type="evidence" value="ECO:0007669"/>
    <property type="project" value="UniProtKB-KW"/>
</dbReference>
<dbReference type="GO" id="GO:0046872">
    <property type="term" value="F:metal ion binding"/>
    <property type="evidence" value="ECO:0007669"/>
    <property type="project" value="UniProtKB-KW"/>
</dbReference>
<name>A0A6J6H7T6_9ZZZZ</name>
<gene>
    <name evidence="9" type="ORF">UFOPK1835_00961</name>
</gene>
<feature type="region of interest" description="Disordered" evidence="8">
    <location>
        <begin position="60"/>
        <end position="93"/>
    </location>
</feature>
<dbReference type="NCBIfam" id="TIGR00043">
    <property type="entry name" value="rRNA maturation RNase YbeY"/>
    <property type="match status" value="1"/>
</dbReference>
<proteinExistence type="inferred from homology"/>
<dbReference type="AlphaFoldDB" id="A0A6J6H7T6"/>
<dbReference type="InterPro" id="IPR023091">
    <property type="entry name" value="MetalPrtase_cat_dom_sf_prd"/>
</dbReference>
<accession>A0A6J6H7T6</accession>
<keyword evidence="7" id="KW-0862">Zinc</keyword>
<dbReference type="SUPFAM" id="SSF55486">
    <property type="entry name" value="Metalloproteases ('zincins'), catalytic domain"/>
    <property type="match status" value="1"/>
</dbReference>
<organism evidence="9">
    <name type="scientific">freshwater metagenome</name>
    <dbReference type="NCBI Taxonomy" id="449393"/>
    <lineage>
        <taxon>unclassified sequences</taxon>
        <taxon>metagenomes</taxon>
        <taxon>ecological metagenomes</taxon>
    </lineage>
</organism>
<keyword evidence="4" id="KW-0479">Metal-binding</keyword>
<evidence type="ECO:0000256" key="3">
    <source>
        <dbReference type="ARBA" id="ARBA00022722"/>
    </source>
</evidence>
<evidence type="ECO:0000256" key="4">
    <source>
        <dbReference type="ARBA" id="ARBA00022723"/>
    </source>
</evidence>
<evidence type="ECO:0000256" key="8">
    <source>
        <dbReference type="SAM" id="MobiDB-lite"/>
    </source>
</evidence>
<keyword evidence="3" id="KW-0540">Nuclease</keyword>
<dbReference type="PANTHER" id="PTHR46986">
    <property type="entry name" value="ENDORIBONUCLEASE YBEY, CHLOROPLASTIC"/>
    <property type="match status" value="1"/>
</dbReference>
<evidence type="ECO:0000256" key="6">
    <source>
        <dbReference type="ARBA" id="ARBA00022801"/>
    </source>
</evidence>
<dbReference type="HAMAP" id="MF_00009">
    <property type="entry name" value="Endoribonucl_YbeY"/>
    <property type="match status" value="1"/>
</dbReference>
<protein>
    <submittedName>
        <fullName evidence="9">Unannotated protein</fullName>
    </submittedName>
</protein>
<comment type="similarity">
    <text evidence="2">Belongs to the endoribonuclease YbeY family.</text>
</comment>
<evidence type="ECO:0000256" key="7">
    <source>
        <dbReference type="ARBA" id="ARBA00022833"/>
    </source>
</evidence>
<keyword evidence="6" id="KW-0378">Hydrolase</keyword>
<evidence type="ECO:0000256" key="5">
    <source>
        <dbReference type="ARBA" id="ARBA00022759"/>
    </source>
</evidence>
<keyword evidence="5" id="KW-0255">Endonuclease</keyword>
<dbReference type="EMBL" id="CAEZUP010000034">
    <property type="protein sequence ID" value="CAB4609106.1"/>
    <property type="molecule type" value="Genomic_DNA"/>
</dbReference>
<reference evidence="9" key="1">
    <citation type="submission" date="2020-05" db="EMBL/GenBank/DDBJ databases">
        <authorList>
            <person name="Chiriac C."/>
            <person name="Salcher M."/>
            <person name="Ghai R."/>
            <person name="Kavagutti S V."/>
        </authorList>
    </citation>
    <scope>NUCLEOTIDE SEQUENCE</scope>
</reference>
<dbReference type="Gene3D" id="3.40.390.30">
    <property type="entry name" value="Metalloproteases ('zincins'), catalytic domain"/>
    <property type="match status" value="1"/>
</dbReference>
<sequence length="195" mass="20682">MFVSDEQNVAAVEPGKWQELALAVLLDEGVEGECEMSVLFVDELTMTDLNNRFMGHEGPTDVLSFPIDGDPTPPGRWPDDGGPGPDRADDTPDDLPLLLGDVVICPAVAIRNAPEHAGSFDDEIALLVVHGILHLMGMDHAVEAERDAMQARERELLAAHYGPLTGDPWAAVAAAEASEDAAAILADPITEPDAG</sequence>